<reference evidence="4" key="1">
    <citation type="journal article" date="2019" name="Int. J. Syst. Evol. Microbiol.">
        <title>The Global Catalogue of Microorganisms (GCM) 10K type strain sequencing project: providing services to taxonomists for standard genome sequencing and annotation.</title>
        <authorList>
            <consortium name="The Broad Institute Genomics Platform"/>
            <consortium name="The Broad Institute Genome Sequencing Center for Infectious Disease"/>
            <person name="Wu L."/>
            <person name="Ma J."/>
        </authorList>
    </citation>
    <scope>NUCLEOTIDE SEQUENCE [LARGE SCALE GENOMIC DNA]</scope>
    <source>
        <strain evidence="4">TBRC 1276</strain>
    </source>
</reference>
<name>A0ABV8G6J6_9ACTN</name>
<accession>A0ABV8G6J6</accession>
<evidence type="ECO:0000256" key="1">
    <source>
        <dbReference type="SAM" id="MobiDB-lite"/>
    </source>
</evidence>
<feature type="compositionally biased region" description="Basic and acidic residues" evidence="1">
    <location>
        <begin position="743"/>
        <end position="758"/>
    </location>
</feature>
<keyword evidence="4" id="KW-1185">Reference proteome</keyword>
<protein>
    <submittedName>
        <fullName evidence="3">DUF6493 family protein</fullName>
    </submittedName>
</protein>
<evidence type="ECO:0000313" key="3">
    <source>
        <dbReference type="EMBL" id="MFC4008640.1"/>
    </source>
</evidence>
<evidence type="ECO:0000259" key="2">
    <source>
        <dbReference type="Pfam" id="PF25148"/>
    </source>
</evidence>
<sequence length="992" mass="106585">MTPPVMSMGALTEAIGAQARGVVPGRADAAASGVSGGRVSRAYGGVEPEAGGRGAAWEAVVAAIDSGDVELVAERVLALDDQARRQVAAALPAHIPVAEKRAQARRREREARRERDNEAAWQEYRRSAARLGRTVYDFERWKWDAPWNRPARPAMDETWIGPMRVAGAAAIGGAAAVVAWLNRREFDNHWNEASDNPALLERILSTRPPSWQADFATRAALRLRDTVRGRRRLDDAAAPALAMLRRTGITPPEHDPLVLAWLSRQVTAADLREDPLLDHLLPRLFEAEGAGRLLRSERAEPPGAGAWLSALAELEREGRIGRDLLLDGCLRRFLRGGQAADLRFFVQLHELIAPTHEEAGERARDYLRLLPTAPGPVAEAALRHLRGLGSLGPAEVRRALRALLFRQERKLVTAGLTWFDAVAREPGGDLDELAPALAHAFVCESADVQGRAVRMAVKHAKRFTAEGARSVRESIGLLPPELGETLAAVFGEEAAGLDGFTTVPLPEPKRAGPFPAPVRTVEELGDWPFGGGWEATELWLAGVVRLHAADRAGLAAKLAAGRPPGNAPKTPLSVPWHWCREIARVILAQAGGTGPEAGARLPEPGDVLAPHLFTLRRCAEIHDALVAGTLPPYLLAEPTGKTGHVDAAELVERLAGYERAGVEAMPADLQQALLRLPRESAPEVVARAATLTSQAGRAAARWMDGGRPEPVTEVIWSNAGSLGPATEVVRPQDGRPDQVAGDVRSDGGVRSAPLDDRAPVGPGGLRPMPRIHAASTGLPLVDGLFTDPDPSGWDGADAFIPWWPHVLPSDREVVAQHLLPHLLDRWDRPAFQPSHAHALARASGPAGEAMALVQAHVIAGPSGPGPSDERSGLVVDLAARGEPNAEEVGRQLGLLVRRASAKPGLVFRTLENAALQGAQREVWRIMTGFLPVFLPGEAERPHARHTQGLAFALRAARWAEARGPLPCVAEVAGRRASNNLVREARRLHSFLA</sequence>
<feature type="region of interest" description="Disordered" evidence="1">
    <location>
        <begin position="722"/>
        <end position="767"/>
    </location>
</feature>
<dbReference type="RefSeq" id="WP_379528710.1">
    <property type="nucleotide sequence ID" value="NZ_JBHSBI010000007.1"/>
</dbReference>
<dbReference type="Pfam" id="PF25148">
    <property type="entry name" value="DUF7824"/>
    <property type="match status" value="1"/>
</dbReference>
<gene>
    <name evidence="3" type="ORF">ACFOY2_15525</name>
</gene>
<comment type="caution">
    <text evidence="3">The sequence shown here is derived from an EMBL/GenBank/DDBJ whole genome shotgun (WGS) entry which is preliminary data.</text>
</comment>
<dbReference type="Proteomes" id="UP001595851">
    <property type="component" value="Unassembled WGS sequence"/>
</dbReference>
<organism evidence="3 4">
    <name type="scientific">Nonomuraea purpurea</name>
    <dbReference type="NCBI Taxonomy" id="1849276"/>
    <lineage>
        <taxon>Bacteria</taxon>
        <taxon>Bacillati</taxon>
        <taxon>Actinomycetota</taxon>
        <taxon>Actinomycetes</taxon>
        <taxon>Streptosporangiales</taxon>
        <taxon>Streptosporangiaceae</taxon>
        <taxon>Nonomuraea</taxon>
    </lineage>
</organism>
<dbReference type="InterPro" id="IPR056726">
    <property type="entry name" value="DUF7824"/>
</dbReference>
<dbReference type="EMBL" id="JBHSBI010000007">
    <property type="protein sequence ID" value="MFC4008640.1"/>
    <property type="molecule type" value="Genomic_DNA"/>
</dbReference>
<evidence type="ECO:0000313" key="4">
    <source>
        <dbReference type="Proteomes" id="UP001595851"/>
    </source>
</evidence>
<feature type="domain" description="DUF7824" evidence="2">
    <location>
        <begin position="615"/>
        <end position="692"/>
    </location>
</feature>
<proteinExistence type="predicted"/>
<feature type="region of interest" description="Disordered" evidence="1">
    <location>
        <begin position="100"/>
        <end position="119"/>
    </location>
</feature>